<dbReference type="InterPro" id="IPR029058">
    <property type="entry name" value="AB_hydrolase_fold"/>
</dbReference>
<dbReference type="GO" id="GO:0052689">
    <property type="term" value="F:carboxylic ester hydrolase activity"/>
    <property type="evidence" value="ECO:0007669"/>
    <property type="project" value="UniProtKB-KW"/>
</dbReference>
<evidence type="ECO:0000256" key="5">
    <source>
        <dbReference type="ARBA" id="ARBA00023180"/>
    </source>
</evidence>
<dbReference type="EMBL" id="KM234969">
    <property type="protein sequence ID" value="AIY68383.1"/>
    <property type="molecule type" value="mRNA"/>
</dbReference>
<dbReference type="Gene3D" id="3.40.50.1820">
    <property type="entry name" value="alpha/beta hydrolase"/>
    <property type="match status" value="1"/>
</dbReference>
<keyword evidence="2" id="KW-0719">Serine esterase</keyword>
<evidence type="ECO:0000256" key="3">
    <source>
        <dbReference type="ARBA" id="ARBA00022801"/>
    </source>
</evidence>
<evidence type="ECO:0000256" key="2">
    <source>
        <dbReference type="ARBA" id="ARBA00022487"/>
    </source>
</evidence>
<sequence>MEDVIVSVENGRIAGQKEKDYKGGKFYSFCGIPYAKAPVGHLRFKAPVPLEPWTGIWNGKKEGPACPAKMQTCLTIGKEDNCLHMNIFTKELPKHQPVKNPVMVFLYGGGFMLGSNHRIIYGPEYLLTENIVLVVVNYRIGVLGFLSLEDPSLDVPGNAGLKDQVSALKWVQKNIHNFGGDPDNVTVFGESAGSSSIHYLLLSPKTKGLFHKAIMQSGSAFNPWARGRRNALDIAKAMGYKDTDEKIILQKLQNASIRSLMDAQYMTDCCLPKTFDAAQVRPFGPVIEYSHPGALLSEDPEEIMKSGRCHQIPIIMGFNSLEGLFYGFTRSLTSVPPLSQSLERDIPYDWNISQKPGLIQDAVKKIKEFYFGDTDISEENIAFKYKLFGDIGFLHGIQKTARLFKLHGTAPIYMYRFSLEGPLNTFKKLCVTNHPYILLTTLVLGIIPGCSRFFTFLSRKLSDSDIVGAAHADEISHLFKPLVNLPIVEGSEEDSYVKKLVKLWTNFAKFGNPTPKEDVMLDNVIWEPVKSDRLDNICDINKTVTITENFESGRVAFWDNMYRNFSA</sequence>
<dbReference type="InterPro" id="IPR019826">
    <property type="entry name" value="Carboxylesterase_B_AS"/>
</dbReference>
<dbReference type="ESTHER" id="lepde-a0a0a7ent6">
    <property type="family name" value="Carb_B_Arthropoda"/>
</dbReference>
<evidence type="ECO:0000256" key="1">
    <source>
        <dbReference type="ARBA" id="ARBA00005964"/>
    </source>
</evidence>
<dbReference type="PANTHER" id="PTHR43142">
    <property type="entry name" value="CARBOXYLIC ESTER HYDROLASE"/>
    <property type="match status" value="1"/>
</dbReference>
<name>A0A0A7ENT6_LEPDE</name>
<dbReference type="EC" id="3.1.1.-" evidence="6"/>
<dbReference type="PANTHER" id="PTHR43142:SF1">
    <property type="entry name" value="CARBOXYLIC ESTER HYDROLASE"/>
    <property type="match status" value="1"/>
</dbReference>
<dbReference type="InterPro" id="IPR002018">
    <property type="entry name" value="CarbesteraseB"/>
</dbReference>
<accession>A0A0A7ENT6</accession>
<proteinExistence type="evidence at transcript level"/>
<evidence type="ECO:0000259" key="7">
    <source>
        <dbReference type="Pfam" id="PF00135"/>
    </source>
</evidence>
<comment type="similarity">
    <text evidence="1 6">Belongs to the type-B carboxylesterase/lipase family.</text>
</comment>
<dbReference type="Pfam" id="PF00135">
    <property type="entry name" value="COesterase"/>
    <property type="match status" value="1"/>
</dbReference>
<feature type="domain" description="Carboxylesterase type B" evidence="7">
    <location>
        <begin position="3"/>
        <end position="558"/>
    </location>
</feature>
<reference evidence="8" key="1">
    <citation type="submission" date="2014-07" db="EMBL/GenBank/DDBJ databases">
        <title>Identification of esterase genes and their expression profiles in several pesticides treated Colorado potato beetle, Leptinotarsa decemlineata.</title>
        <authorList>
            <person name="Lv F."/>
            <person name="Fu K."/>
        </authorList>
    </citation>
    <scope>NUCLEOTIDE SEQUENCE</scope>
</reference>
<evidence type="ECO:0000256" key="6">
    <source>
        <dbReference type="RuleBase" id="RU361235"/>
    </source>
</evidence>
<evidence type="ECO:0000256" key="4">
    <source>
        <dbReference type="ARBA" id="ARBA00023157"/>
    </source>
</evidence>
<keyword evidence="3 6" id="KW-0378">Hydrolase</keyword>
<keyword evidence="4" id="KW-1015">Disulfide bond</keyword>
<dbReference type="OrthoDB" id="19653at2759"/>
<organism evidence="8">
    <name type="scientific">Leptinotarsa decemlineata</name>
    <name type="common">Colorado potato beetle</name>
    <name type="synonym">Doryphora decemlineata</name>
    <dbReference type="NCBI Taxonomy" id="7539"/>
    <lineage>
        <taxon>Eukaryota</taxon>
        <taxon>Metazoa</taxon>
        <taxon>Ecdysozoa</taxon>
        <taxon>Arthropoda</taxon>
        <taxon>Hexapoda</taxon>
        <taxon>Insecta</taxon>
        <taxon>Pterygota</taxon>
        <taxon>Neoptera</taxon>
        <taxon>Endopterygota</taxon>
        <taxon>Coleoptera</taxon>
        <taxon>Polyphaga</taxon>
        <taxon>Cucujiformia</taxon>
        <taxon>Chrysomeloidea</taxon>
        <taxon>Chrysomelidae</taxon>
        <taxon>Chrysomelinae</taxon>
        <taxon>Doryphorini</taxon>
        <taxon>Leptinotarsa</taxon>
    </lineage>
</organism>
<evidence type="ECO:0000313" key="8">
    <source>
        <dbReference type="EMBL" id="AIY68383.1"/>
    </source>
</evidence>
<dbReference type="AlphaFoldDB" id="A0A0A7ENT6"/>
<dbReference type="PROSITE" id="PS00122">
    <property type="entry name" value="CARBOXYLESTERASE_B_1"/>
    <property type="match status" value="1"/>
</dbReference>
<protein>
    <recommendedName>
        <fullName evidence="6">Carboxylic ester hydrolase</fullName>
        <ecNumber evidence="6">3.1.1.-</ecNumber>
    </recommendedName>
</protein>
<keyword evidence="5" id="KW-0325">Glycoprotein</keyword>
<dbReference type="SUPFAM" id="SSF53474">
    <property type="entry name" value="alpha/beta-Hydrolases"/>
    <property type="match status" value="1"/>
</dbReference>